<sequence>MSCEERVIKHLTIEELDAITEIETTSNILRLTSRLTGMRFSAISKMTDTHWVACAVHDELQFGLEAGDELLVEATLCNQLRANRKSIVIEHASRDPVFWEHPLPKEHGFESYISLPIVFSDGTFFGTLCALDVLPRQFENTQMLEILSIFTRLIGTTLELQRSRA</sequence>
<evidence type="ECO:0000259" key="1">
    <source>
        <dbReference type="SMART" id="SM00065"/>
    </source>
</evidence>
<protein>
    <submittedName>
        <fullName evidence="2">GAF domain-containing protein</fullName>
    </submittedName>
</protein>
<dbReference type="AlphaFoldDB" id="A0A2T4FWZ6"/>
<dbReference type="PANTHER" id="PTHR43102:SF2">
    <property type="entry name" value="GAF DOMAIN-CONTAINING PROTEIN"/>
    <property type="match status" value="1"/>
</dbReference>
<dbReference type="Pfam" id="PF01590">
    <property type="entry name" value="GAF"/>
    <property type="match status" value="1"/>
</dbReference>
<evidence type="ECO:0000313" key="2">
    <source>
        <dbReference type="EMBL" id="PTC27940.1"/>
    </source>
</evidence>
<organism evidence="2 3">
    <name type="scientific">Pseudomonas aylmerensis</name>
    <dbReference type="NCBI Taxonomy" id="1869229"/>
    <lineage>
        <taxon>Bacteria</taxon>
        <taxon>Pseudomonadati</taxon>
        <taxon>Pseudomonadota</taxon>
        <taxon>Gammaproteobacteria</taxon>
        <taxon>Pseudomonadales</taxon>
        <taxon>Pseudomonadaceae</taxon>
        <taxon>Pseudomonas</taxon>
    </lineage>
</organism>
<dbReference type="SMART" id="SM00065">
    <property type="entry name" value="GAF"/>
    <property type="match status" value="1"/>
</dbReference>
<dbReference type="InterPro" id="IPR029016">
    <property type="entry name" value="GAF-like_dom_sf"/>
</dbReference>
<gene>
    <name evidence="2" type="ORF">C9382_15955</name>
</gene>
<dbReference type="SUPFAM" id="SSF55781">
    <property type="entry name" value="GAF domain-like"/>
    <property type="match status" value="1"/>
</dbReference>
<name>A0A2T4FWZ6_9PSED</name>
<dbReference type="OrthoDB" id="8807260at2"/>
<dbReference type="EMBL" id="PYWW01000038">
    <property type="protein sequence ID" value="PTC27940.1"/>
    <property type="molecule type" value="Genomic_DNA"/>
</dbReference>
<evidence type="ECO:0000313" key="3">
    <source>
        <dbReference type="Proteomes" id="UP000240571"/>
    </source>
</evidence>
<comment type="caution">
    <text evidence="2">The sequence shown here is derived from an EMBL/GenBank/DDBJ whole genome shotgun (WGS) entry which is preliminary data.</text>
</comment>
<accession>A0A2T4FWZ6</accession>
<proteinExistence type="predicted"/>
<dbReference type="PANTHER" id="PTHR43102">
    <property type="entry name" value="SLR1143 PROTEIN"/>
    <property type="match status" value="1"/>
</dbReference>
<reference evidence="2 3" key="1">
    <citation type="submission" date="2018-03" db="EMBL/GenBank/DDBJ databases">
        <title>Diversity of bacteria associated with corn roots inoculated with woodland soils in Canada, and Description of Pseudomonas aylmerense sp. nov.</title>
        <authorList>
            <person name="Tambong J.T."/>
            <person name="Xu R."/>
            <person name="Tchagang C."/>
        </authorList>
    </citation>
    <scope>NUCLEOTIDE SEQUENCE [LARGE SCALE GENOMIC DNA]</scope>
    <source>
        <strain evidence="2 3">S1E44</strain>
    </source>
</reference>
<dbReference type="Proteomes" id="UP000240571">
    <property type="component" value="Unassembled WGS sequence"/>
</dbReference>
<feature type="domain" description="GAF" evidence="1">
    <location>
        <begin position="20"/>
        <end position="165"/>
    </location>
</feature>
<dbReference type="InterPro" id="IPR003018">
    <property type="entry name" value="GAF"/>
</dbReference>
<dbReference type="Gene3D" id="3.30.450.40">
    <property type="match status" value="1"/>
</dbReference>